<dbReference type="FunFam" id="3.40.50.410:FF:000054">
    <property type="entry name" value="von Willebrand factor A domain containing 2"/>
    <property type="match status" value="1"/>
</dbReference>
<dbReference type="SMART" id="SM00181">
    <property type="entry name" value="EGF"/>
    <property type="match status" value="1"/>
</dbReference>
<evidence type="ECO:0000313" key="5">
    <source>
        <dbReference type="Ensembl" id="ENSSSCP00070009957.1"/>
    </source>
</evidence>
<evidence type="ECO:0000256" key="2">
    <source>
        <dbReference type="SAM" id="MobiDB-lite"/>
    </source>
</evidence>
<dbReference type="Ensembl" id="ENSSSCT00070012090.1">
    <property type="protein sequence ID" value="ENSSSCP00070009957.1"/>
    <property type="gene ID" value="ENSSSCG00070006317.1"/>
</dbReference>
<evidence type="ECO:0000313" key="6">
    <source>
        <dbReference type="Proteomes" id="UP000314985"/>
    </source>
</evidence>
<comment type="caution">
    <text evidence="1">Lacks conserved residue(s) required for the propagation of feature annotation.</text>
</comment>
<sequence length="850" mass="91674">EIHVSKEIVRKISAASKMMWCSAAVDILFLIDGSHSIGKGSFERSKHFAITVCEALDVDPARVRVGAVQFGSTPWLEFPLDAFSTQQEVKAEIRRMAFKGGRTETGLALKYLLRKGFPGGRNASVPQVLLIVTDGRSQGHVAEPAEQLKQRDVTVFAVGVRFPRWEELHILASEPTEQHVLMAEQVEDAANGLFSSLSSSAICTITSPDCKVQPHPCERKTLETVRELAGHAPCWRGSRGTDAVLAALCPFSSWKRVFLSHPATCYRTTCPGPCDSQPCQNGGTCVPEGPDRYHCLCPPAFRGEADCAPKLSVDSAAATPEGFQRAKAFVKRFAQAVLGEASRARVGVAHYNSKLAVAVPVGEYLDVPDLVRSLDGVPFGGGPTLTGRALQQVAERGFGSAAWTGQDRPRRVVVLMTEARSARELLLLGVGSEAVQVELEEITGSPERVMVYTGPQDLQPRPGCRARPLDLVFMLDASASVGPENFARMQSFLRSCTLQFDVNPDVMQMGLVVYGGQVQTAFGLDTHTTRATVLRALSQAPYLGGAGSAGTALLHIYDKVMTVQMGARPGVPKVVIVVTGGQGVEDAAVPAEKLRDNGASVLVVGVGPVLREALRRLAGPRDSLIHVAAYEDLSHHQDTLIEWICRGEWGSAPSGLPPRWGPQPEPLPHYKDGSSSQLPGAFHLPGCVLHPTLTKPCRRHTSLFKVQSIEYRHPVPNLRMQKFPGQGSNPSHSSDNADSLTTWPPGNSPFTFKKVCGPHHSKHCCVHGPSKRRSLYVCRKAGWKSGLWPLSVGPNHVPSCGSGAHSDINMYKTPLLWPCLCVGLPGGRVLGPDPGCTCWHVLPCRSQAAS</sequence>
<accession>A0A4X1T3M6</accession>
<feature type="domain" description="VWFA" evidence="4">
    <location>
        <begin position="26"/>
        <end position="197"/>
    </location>
</feature>
<dbReference type="Pfam" id="PF00092">
    <property type="entry name" value="VWA"/>
    <property type="match status" value="3"/>
</dbReference>
<dbReference type="Gene3D" id="2.10.25.10">
    <property type="entry name" value="Laminin"/>
    <property type="match status" value="1"/>
</dbReference>
<dbReference type="FunFam" id="3.40.50.410:FF:000058">
    <property type="entry name" value="von Willebrand factor A domain containing 2"/>
    <property type="match status" value="1"/>
</dbReference>
<dbReference type="Gene3D" id="3.40.50.410">
    <property type="entry name" value="von Willebrand factor, type A domain"/>
    <property type="match status" value="3"/>
</dbReference>
<dbReference type="InterPro" id="IPR036465">
    <property type="entry name" value="vWFA_dom_sf"/>
</dbReference>
<dbReference type="CDD" id="cd00053">
    <property type="entry name" value="EGF"/>
    <property type="match status" value="1"/>
</dbReference>
<evidence type="ECO:0000259" key="3">
    <source>
        <dbReference type="PROSITE" id="PS50026"/>
    </source>
</evidence>
<name>A0A4X1T3M6_PIG</name>
<dbReference type="PRINTS" id="PR00453">
    <property type="entry name" value="VWFADOMAIN"/>
</dbReference>
<dbReference type="Pfam" id="PF00008">
    <property type="entry name" value="EGF"/>
    <property type="match status" value="1"/>
</dbReference>
<dbReference type="Proteomes" id="UP000314985">
    <property type="component" value="Chromosome 14"/>
</dbReference>
<evidence type="ECO:0000259" key="4">
    <source>
        <dbReference type="PROSITE" id="PS50234"/>
    </source>
</evidence>
<feature type="region of interest" description="Disordered" evidence="2">
    <location>
        <begin position="721"/>
        <end position="743"/>
    </location>
</feature>
<dbReference type="CDD" id="cd01472">
    <property type="entry name" value="vWA_collagen"/>
    <property type="match status" value="1"/>
</dbReference>
<dbReference type="CDD" id="cd01450">
    <property type="entry name" value="vWFA_subfamily_ECM"/>
    <property type="match status" value="1"/>
</dbReference>
<evidence type="ECO:0000256" key="1">
    <source>
        <dbReference type="PROSITE-ProRule" id="PRU00076"/>
    </source>
</evidence>
<dbReference type="SMART" id="SM00327">
    <property type="entry name" value="VWA"/>
    <property type="match status" value="3"/>
</dbReference>
<reference evidence="5 6" key="1">
    <citation type="submission" date="2017-08" db="EMBL/GenBank/DDBJ databases">
        <title>USMARCv1.0.</title>
        <authorList>
            <person name="Hannum G.I."/>
            <person name="Koren S."/>
            <person name="Schroeder S.G."/>
            <person name="Chin S.C."/>
            <person name="Nonneman D.J."/>
            <person name="Becker S.A."/>
            <person name="Rosen B.D."/>
            <person name="Bickhart D.M."/>
            <person name="Putnam N.H."/>
            <person name="Green R.E."/>
            <person name="Tuggle C.K."/>
            <person name="Liu H."/>
            <person name="Rohrer G.A."/>
            <person name="Warr A."/>
            <person name="Hall R."/>
            <person name="Kim K."/>
            <person name="Hume D.A."/>
            <person name="Talbot R."/>
            <person name="Chow W."/>
            <person name="Howe K."/>
            <person name="Schwartz A.S."/>
            <person name="Watson M."/>
            <person name="Archibald A.L."/>
            <person name="Phillippy A.M."/>
            <person name="Smith T.P.L."/>
        </authorList>
    </citation>
    <scope>NUCLEOTIDE SEQUENCE [LARGE SCALE GENOMIC DNA]</scope>
</reference>
<dbReference type="InterPro" id="IPR050525">
    <property type="entry name" value="ECM_Assembly_Org"/>
</dbReference>
<reference evidence="5" key="2">
    <citation type="submission" date="2025-08" db="UniProtKB">
        <authorList>
            <consortium name="Ensembl"/>
        </authorList>
    </citation>
    <scope>IDENTIFICATION</scope>
</reference>
<feature type="compositionally biased region" description="Polar residues" evidence="2">
    <location>
        <begin position="726"/>
        <end position="743"/>
    </location>
</feature>
<proteinExistence type="predicted"/>
<feature type="domain" description="VWFA" evidence="4">
    <location>
        <begin position="311"/>
        <end position="453"/>
    </location>
</feature>
<feature type="domain" description="EGF-like" evidence="3">
    <location>
        <begin position="271"/>
        <end position="308"/>
    </location>
</feature>
<organism evidence="5 6">
    <name type="scientific">Sus scrofa</name>
    <name type="common">Pig</name>
    <dbReference type="NCBI Taxonomy" id="9823"/>
    <lineage>
        <taxon>Eukaryota</taxon>
        <taxon>Metazoa</taxon>
        <taxon>Chordata</taxon>
        <taxon>Craniata</taxon>
        <taxon>Vertebrata</taxon>
        <taxon>Euteleostomi</taxon>
        <taxon>Mammalia</taxon>
        <taxon>Eutheria</taxon>
        <taxon>Laurasiatheria</taxon>
        <taxon>Artiodactyla</taxon>
        <taxon>Suina</taxon>
        <taxon>Suidae</taxon>
        <taxon>Sus</taxon>
    </lineage>
</organism>
<keyword evidence="1" id="KW-0245">EGF-like domain</keyword>
<evidence type="ECO:0008006" key="7">
    <source>
        <dbReference type="Google" id="ProtNLM"/>
    </source>
</evidence>
<dbReference type="PROSITE" id="PS50234">
    <property type="entry name" value="VWFA"/>
    <property type="match status" value="3"/>
</dbReference>
<dbReference type="PANTHER" id="PTHR24020:SF37">
    <property type="entry name" value="VON WILLEBRAND FACTOR A DOMAIN-CONTAINING PROTEIN 2"/>
    <property type="match status" value="1"/>
</dbReference>
<protein>
    <recommendedName>
        <fullName evidence="7">von Willebrand factor A domain containing 2</fullName>
    </recommendedName>
</protein>
<dbReference type="AlphaFoldDB" id="A0A4X1T3M6"/>
<dbReference type="InterPro" id="IPR000742">
    <property type="entry name" value="EGF"/>
</dbReference>
<dbReference type="PANTHER" id="PTHR24020">
    <property type="entry name" value="COLLAGEN ALPHA"/>
    <property type="match status" value="1"/>
</dbReference>
<dbReference type="PROSITE" id="PS50026">
    <property type="entry name" value="EGF_3"/>
    <property type="match status" value="1"/>
</dbReference>
<dbReference type="InterPro" id="IPR002035">
    <property type="entry name" value="VWF_A"/>
</dbReference>
<dbReference type="SUPFAM" id="SSF53300">
    <property type="entry name" value="vWA-like"/>
    <property type="match status" value="3"/>
</dbReference>
<feature type="domain" description="VWFA" evidence="4">
    <location>
        <begin position="470"/>
        <end position="644"/>
    </location>
</feature>
<dbReference type="FunFam" id="2.10.25.10:FF:000336">
    <property type="entry name" value="von Willebrand factor A domain containing 2"/>
    <property type="match status" value="1"/>
</dbReference>